<organism evidence="1 2">
    <name type="scientific">Trichonephila clavata</name>
    <name type="common">Joro spider</name>
    <name type="synonym">Nephila clavata</name>
    <dbReference type="NCBI Taxonomy" id="2740835"/>
    <lineage>
        <taxon>Eukaryota</taxon>
        <taxon>Metazoa</taxon>
        <taxon>Ecdysozoa</taxon>
        <taxon>Arthropoda</taxon>
        <taxon>Chelicerata</taxon>
        <taxon>Arachnida</taxon>
        <taxon>Araneae</taxon>
        <taxon>Araneomorphae</taxon>
        <taxon>Entelegynae</taxon>
        <taxon>Araneoidea</taxon>
        <taxon>Nephilidae</taxon>
        <taxon>Trichonephila</taxon>
    </lineage>
</organism>
<dbReference type="AlphaFoldDB" id="A0A8X6EYM6"/>
<gene>
    <name evidence="1" type="ORF">TNCT_242311</name>
</gene>
<name>A0A8X6EYM6_TRICU</name>
<evidence type="ECO:0000313" key="2">
    <source>
        <dbReference type="Proteomes" id="UP000887116"/>
    </source>
</evidence>
<evidence type="ECO:0000313" key="1">
    <source>
        <dbReference type="EMBL" id="GFQ66083.1"/>
    </source>
</evidence>
<keyword evidence="2" id="KW-1185">Reference proteome</keyword>
<sequence length="88" mass="9790">MRSECQIERSSVHGAMISRMVKSEGGAFWRIELKAYAGFRSHQGVEQVWRGLTGTVYDYKVIGQAAEGLSKKGISLHFHLKCGSKGLF</sequence>
<accession>A0A8X6EYM6</accession>
<comment type="caution">
    <text evidence="1">The sequence shown here is derived from an EMBL/GenBank/DDBJ whole genome shotgun (WGS) entry which is preliminary data.</text>
</comment>
<proteinExistence type="predicted"/>
<reference evidence="1" key="1">
    <citation type="submission" date="2020-07" db="EMBL/GenBank/DDBJ databases">
        <title>Multicomponent nature underlies the extraordinary mechanical properties of spider dragline silk.</title>
        <authorList>
            <person name="Kono N."/>
            <person name="Nakamura H."/>
            <person name="Mori M."/>
            <person name="Yoshida Y."/>
            <person name="Ohtoshi R."/>
            <person name="Malay A.D."/>
            <person name="Moran D.A.P."/>
            <person name="Tomita M."/>
            <person name="Numata K."/>
            <person name="Arakawa K."/>
        </authorList>
    </citation>
    <scope>NUCLEOTIDE SEQUENCE</scope>
</reference>
<dbReference type="Proteomes" id="UP000887116">
    <property type="component" value="Unassembled WGS sequence"/>
</dbReference>
<protein>
    <submittedName>
        <fullName evidence="1">Uncharacterized protein</fullName>
    </submittedName>
</protein>
<dbReference type="EMBL" id="BMAO01030153">
    <property type="protein sequence ID" value="GFQ66083.1"/>
    <property type="molecule type" value="Genomic_DNA"/>
</dbReference>